<name>A0ABS3I4U3_9MICO</name>
<reference evidence="4" key="2">
    <citation type="submission" date="2023-07" db="EMBL/GenBank/DDBJ databases">
        <title>Myceligenerans salitolerans sp. nov., a halotolerant actinomycete isolated from a salt lake in Xinjiang, China.</title>
        <authorList>
            <person name="Guan T."/>
        </authorList>
    </citation>
    <scope>NUCLEOTIDE SEQUENCE [LARGE SCALE GENOMIC DNA]</scope>
    <source>
        <strain evidence="4">XHU 5031</strain>
    </source>
</reference>
<dbReference type="RefSeq" id="WP_207274012.1">
    <property type="nucleotide sequence ID" value="NZ_JAFMPK010000020.1"/>
</dbReference>
<dbReference type="PRINTS" id="PR00598">
    <property type="entry name" value="HTHMARR"/>
</dbReference>
<feature type="compositionally biased region" description="Low complexity" evidence="1">
    <location>
        <begin position="1"/>
        <end position="13"/>
    </location>
</feature>
<evidence type="ECO:0000313" key="3">
    <source>
        <dbReference type="EMBL" id="MBO0608017.1"/>
    </source>
</evidence>
<dbReference type="PROSITE" id="PS50995">
    <property type="entry name" value="HTH_MARR_2"/>
    <property type="match status" value="1"/>
</dbReference>
<sequence>MSDTPAEPAAAAPEPVPPPRGQRPVAVTLWKTAQPLIRGFDAMLLEHGTSWQVWHILLALGTSPPRTQRELAGAVGIREATLTHHLRAMEDNGLITRTRVPDNRRVQHVEVTDAGARLFSRLRDAAVDFDRRLRAVIGTEDDVARFLDVLARLAAAAPEGARDILPEDWPQEPG</sequence>
<protein>
    <submittedName>
        <fullName evidence="3">Winged helix-turn-helix transcriptional regulator</fullName>
    </submittedName>
</protein>
<dbReference type="SMART" id="SM00347">
    <property type="entry name" value="HTH_MARR"/>
    <property type="match status" value="1"/>
</dbReference>
<dbReference type="InterPro" id="IPR036388">
    <property type="entry name" value="WH-like_DNA-bd_sf"/>
</dbReference>
<dbReference type="Pfam" id="PF01047">
    <property type="entry name" value="MarR"/>
    <property type="match status" value="1"/>
</dbReference>
<evidence type="ECO:0000313" key="4">
    <source>
        <dbReference type="Proteomes" id="UP000664617"/>
    </source>
</evidence>
<dbReference type="CDD" id="cd00090">
    <property type="entry name" value="HTH_ARSR"/>
    <property type="match status" value="1"/>
</dbReference>
<dbReference type="Proteomes" id="UP000664617">
    <property type="component" value="Unassembled WGS sequence"/>
</dbReference>
<dbReference type="PANTHER" id="PTHR33164:SF43">
    <property type="entry name" value="HTH-TYPE TRANSCRIPTIONAL REPRESSOR YETL"/>
    <property type="match status" value="1"/>
</dbReference>
<dbReference type="InterPro" id="IPR036390">
    <property type="entry name" value="WH_DNA-bd_sf"/>
</dbReference>
<keyword evidence="4" id="KW-1185">Reference proteome</keyword>
<dbReference type="PANTHER" id="PTHR33164">
    <property type="entry name" value="TRANSCRIPTIONAL REGULATOR, MARR FAMILY"/>
    <property type="match status" value="1"/>
</dbReference>
<evidence type="ECO:0000256" key="1">
    <source>
        <dbReference type="SAM" id="MobiDB-lite"/>
    </source>
</evidence>
<reference evidence="3 4" key="1">
    <citation type="submission" date="2021-03" db="EMBL/GenBank/DDBJ databases">
        <authorList>
            <person name="Xin L."/>
        </authorList>
    </citation>
    <scope>NUCLEOTIDE SEQUENCE [LARGE SCALE GENOMIC DNA]</scope>
    <source>
        <strain evidence="3 4">XHU 5031</strain>
    </source>
</reference>
<feature type="domain" description="HTH marR-type" evidence="2">
    <location>
        <begin position="22"/>
        <end position="155"/>
    </location>
</feature>
<dbReference type="Gene3D" id="1.10.10.10">
    <property type="entry name" value="Winged helix-like DNA-binding domain superfamily/Winged helix DNA-binding domain"/>
    <property type="match status" value="1"/>
</dbReference>
<evidence type="ECO:0000259" key="2">
    <source>
        <dbReference type="PROSITE" id="PS50995"/>
    </source>
</evidence>
<dbReference type="InterPro" id="IPR011991">
    <property type="entry name" value="ArsR-like_HTH"/>
</dbReference>
<dbReference type="InterPro" id="IPR000835">
    <property type="entry name" value="HTH_MarR-typ"/>
</dbReference>
<gene>
    <name evidence="3" type="ORF">J0911_03135</name>
</gene>
<accession>A0ABS3I4U3</accession>
<organism evidence="3 4">
    <name type="scientific">Myceligenerans salitolerans</name>
    <dbReference type="NCBI Taxonomy" id="1230528"/>
    <lineage>
        <taxon>Bacteria</taxon>
        <taxon>Bacillati</taxon>
        <taxon>Actinomycetota</taxon>
        <taxon>Actinomycetes</taxon>
        <taxon>Micrococcales</taxon>
        <taxon>Promicromonosporaceae</taxon>
        <taxon>Myceligenerans</taxon>
    </lineage>
</organism>
<proteinExistence type="predicted"/>
<dbReference type="SUPFAM" id="SSF46785">
    <property type="entry name" value="Winged helix' DNA-binding domain"/>
    <property type="match status" value="1"/>
</dbReference>
<dbReference type="EMBL" id="JAFMPK010000020">
    <property type="protein sequence ID" value="MBO0608017.1"/>
    <property type="molecule type" value="Genomic_DNA"/>
</dbReference>
<dbReference type="InterPro" id="IPR039422">
    <property type="entry name" value="MarR/SlyA-like"/>
</dbReference>
<feature type="region of interest" description="Disordered" evidence="1">
    <location>
        <begin position="1"/>
        <end position="23"/>
    </location>
</feature>
<comment type="caution">
    <text evidence="3">The sequence shown here is derived from an EMBL/GenBank/DDBJ whole genome shotgun (WGS) entry which is preliminary data.</text>
</comment>